<feature type="compositionally biased region" description="Pro residues" evidence="1">
    <location>
        <begin position="87"/>
        <end position="99"/>
    </location>
</feature>
<evidence type="ECO:0000313" key="2">
    <source>
        <dbReference type="EMBL" id="CAF3583188.1"/>
    </source>
</evidence>
<feature type="compositionally biased region" description="Basic and acidic residues" evidence="1">
    <location>
        <begin position="550"/>
        <end position="561"/>
    </location>
</feature>
<protein>
    <submittedName>
        <fullName evidence="2">Uncharacterized protein</fullName>
    </submittedName>
</protein>
<feature type="region of interest" description="Disordered" evidence="1">
    <location>
        <begin position="195"/>
        <end position="256"/>
    </location>
</feature>
<feature type="region of interest" description="Disordered" evidence="1">
    <location>
        <begin position="282"/>
        <end position="327"/>
    </location>
</feature>
<feature type="region of interest" description="Disordered" evidence="1">
    <location>
        <begin position="432"/>
        <end position="718"/>
    </location>
</feature>
<dbReference type="EMBL" id="CAJOBB010000144">
    <property type="protein sequence ID" value="CAF3583188.1"/>
    <property type="molecule type" value="Genomic_DNA"/>
</dbReference>
<feature type="region of interest" description="Disordered" evidence="1">
    <location>
        <begin position="375"/>
        <end position="420"/>
    </location>
</feature>
<feature type="compositionally biased region" description="Basic and acidic residues" evidence="1">
    <location>
        <begin position="452"/>
        <end position="470"/>
    </location>
</feature>
<name>A0A818LTX2_9BILA</name>
<accession>A0A818LTX2</accession>
<organism evidence="2 3">
    <name type="scientific">Adineta steineri</name>
    <dbReference type="NCBI Taxonomy" id="433720"/>
    <lineage>
        <taxon>Eukaryota</taxon>
        <taxon>Metazoa</taxon>
        <taxon>Spiralia</taxon>
        <taxon>Gnathifera</taxon>
        <taxon>Rotifera</taxon>
        <taxon>Eurotatoria</taxon>
        <taxon>Bdelloidea</taxon>
        <taxon>Adinetida</taxon>
        <taxon>Adinetidae</taxon>
        <taxon>Adineta</taxon>
    </lineage>
</organism>
<evidence type="ECO:0000256" key="1">
    <source>
        <dbReference type="SAM" id="MobiDB-lite"/>
    </source>
</evidence>
<dbReference type="AlphaFoldDB" id="A0A818LTX2"/>
<feature type="compositionally biased region" description="Low complexity" evidence="1">
    <location>
        <begin position="134"/>
        <end position="151"/>
    </location>
</feature>
<reference evidence="2" key="1">
    <citation type="submission" date="2021-02" db="EMBL/GenBank/DDBJ databases">
        <authorList>
            <person name="Nowell W R."/>
        </authorList>
    </citation>
    <scope>NUCLEOTIDE SEQUENCE</scope>
</reference>
<feature type="compositionally biased region" description="Pro residues" evidence="1">
    <location>
        <begin position="232"/>
        <end position="249"/>
    </location>
</feature>
<evidence type="ECO:0000313" key="3">
    <source>
        <dbReference type="Proteomes" id="UP000663868"/>
    </source>
</evidence>
<feature type="compositionally biased region" description="Basic residues" evidence="1">
    <location>
        <begin position="681"/>
        <end position="694"/>
    </location>
</feature>
<feature type="compositionally biased region" description="Polar residues" evidence="1">
    <location>
        <begin position="521"/>
        <end position="535"/>
    </location>
</feature>
<gene>
    <name evidence="2" type="ORF">KXQ929_LOCUS4230</name>
</gene>
<proteinExistence type="predicted"/>
<feature type="compositionally biased region" description="Polar residues" evidence="1">
    <location>
        <begin position="596"/>
        <end position="606"/>
    </location>
</feature>
<dbReference type="Proteomes" id="UP000663868">
    <property type="component" value="Unassembled WGS sequence"/>
</dbReference>
<feature type="compositionally biased region" description="Low complexity" evidence="1">
    <location>
        <begin position="435"/>
        <end position="450"/>
    </location>
</feature>
<feature type="region of interest" description="Disordered" evidence="1">
    <location>
        <begin position="21"/>
        <end position="173"/>
    </location>
</feature>
<feature type="compositionally biased region" description="Pro residues" evidence="1">
    <location>
        <begin position="627"/>
        <end position="658"/>
    </location>
</feature>
<sequence length="783" mass="87062">MPELFVLGSLSKNAKNYSVRQQPNLLTYNQPSQNPVRHSYKERTEIYVVPNTDNDRAIYNKQPHKSPTPSARSDDPLTPDTPQVYNLPPPQKINKPPPQRKIYYRPLRYEPKRVQQPYKPITPPIRKSYPEPTPVTTVTRIPTQPVVRSSPSPTPPPPLINQSNPSPILSVNRYQPLPVDAPEFYHLNGTQLNSAPSPYVPQRVEQPYKSPPPPVVTAPSPYVPQRVEQPYKSPPPPVVTSYPTPPPPVKQSYPSSLDAPELYHLNRTVTAKQPVIDQPMYAEQPYKPSTPPAPLKTSAPPISSPVKQSYVSPPPPPPVQQSYPLSLGGPELYHLNHAVTANQPINDSTPPISSPVNTYIPPASQGPQLYHLNDDTIEDIPMPDTPKPVEQVYKSPLPPQSPLPVTVAPNPPSYNGPELYHFNAREPVNEPIQQSPVSSAKKPTSSPTPSNDRAELYYIKLEDTTDEPKPVEQSYKSPTPPPQPIKTISPSPLPVTVTPNPPSRNGPELYHLNNGEIINEPVQQSPKSPVQSAKMSSPPPQNGPELYYIKFDEPINEEQPRKPSTPRIPSGKNRVSPMPSPKPTNQEPEMYYLQTFVDNSRRSPSIQEPAPKPASPIPIVTKVREITPPPRSPTPPPRLPTPPPPRWRSPSPPLPQRSPSPLRHLTPSPLPPPRSPSPLLLRRRSPSPPLRRRLPSPPPPPRRRSPSPPRRTLHTAAPLALPVRRPLPVLDDVDDVDDVPVRRDSFPTTLQGVLIADRVVPLSVSKAPDSIKRSMNKFRYDDN</sequence>
<feature type="compositionally biased region" description="Polar residues" evidence="1">
    <location>
        <begin position="21"/>
        <end position="36"/>
    </location>
</feature>
<comment type="caution">
    <text evidence="2">The sequence shown here is derived from an EMBL/GenBank/DDBJ whole genome shotgun (WGS) entry which is preliminary data.</text>
</comment>